<feature type="region of interest" description="Disordered" evidence="1">
    <location>
        <begin position="1022"/>
        <end position="1041"/>
    </location>
</feature>
<dbReference type="Gene3D" id="2.180.10.10">
    <property type="entry name" value="RHS repeat-associated core"/>
    <property type="match status" value="1"/>
</dbReference>
<dbReference type="NCBIfam" id="TIGR01643">
    <property type="entry name" value="YD_repeat_2x"/>
    <property type="match status" value="1"/>
</dbReference>
<name>A0ABX0ZLI8_9ACTN</name>
<dbReference type="InterPro" id="IPR031325">
    <property type="entry name" value="RHS_repeat"/>
</dbReference>
<evidence type="ECO:0000313" key="2">
    <source>
        <dbReference type="EMBL" id="NJP42523.1"/>
    </source>
</evidence>
<reference evidence="2 3" key="1">
    <citation type="submission" date="2020-03" db="EMBL/GenBank/DDBJ databases">
        <title>WGS of actinomycetes isolated from Thailand.</title>
        <authorList>
            <person name="Thawai C."/>
        </authorList>
    </citation>
    <scope>NUCLEOTIDE SEQUENCE [LARGE SCALE GENOMIC DNA]</scope>
    <source>
        <strain evidence="2 3">PRB2-1</strain>
    </source>
</reference>
<feature type="compositionally biased region" description="Polar residues" evidence="1">
    <location>
        <begin position="192"/>
        <end position="202"/>
    </location>
</feature>
<evidence type="ECO:0000313" key="3">
    <source>
        <dbReference type="Proteomes" id="UP000734511"/>
    </source>
</evidence>
<feature type="region of interest" description="Disordered" evidence="1">
    <location>
        <begin position="1097"/>
        <end position="1121"/>
    </location>
</feature>
<organism evidence="2 3">
    <name type="scientific">Actinacidiphila epipremni</name>
    <dbReference type="NCBI Taxonomy" id="2053013"/>
    <lineage>
        <taxon>Bacteria</taxon>
        <taxon>Bacillati</taxon>
        <taxon>Actinomycetota</taxon>
        <taxon>Actinomycetes</taxon>
        <taxon>Kitasatosporales</taxon>
        <taxon>Streptomycetaceae</taxon>
        <taxon>Actinacidiphila</taxon>
    </lineage>
</organism>
<feature type="region of interest" description="Disordered" evidence="1">
    <location>
        <begin position="1876"/>
        <end position="1939"/>
    </location>
</feature>
<dbReference type="EMBL" id="JAATEJ010000002">
    <property type="protein sequence ID" value="NJP42523.1"/>
    <property type="molecule type" value="Genomic_DNA"/>
</dbReference>
<dbReference type="InterPro" id="IPR006530">
    <property type="entry name" value="YD"/>
</dbReference>
<proteinExistence type="predicted"/>
<feature type="compositionally biased region" description="Basic and acidic residues" evidence="1">
    <location>
        <begin position="1974"/>
        <end position="1992"/>
    </location>
</feature>
<comment type="caution">
    <text evidence="2">The sequence shown here is derived from an EMBL/GenBank/DDBJ whole genome shotgun (WGS) entry which is preliminary data.</text>
</comment>
<feature type="compositionally biased region" description="Polar residues" evidence="1">
    <location>
        <begin position="1876"/>
        <end position="1887"/>
    </location>
</feature>
<dbReference type="Pfam" id="PF05593">
    <property type="entry name" value="RHS_repeat"/>
    <property type="match status" value="1"/>
</dbReference>
<dbReference type="PANTHER" id="PTHR32305:SF17">
    <property type="entry name" value="TRNA NUCLEASE WAPA"/>
    <property type="match status" value="1"/>
</dbReference>
<dbReference type="RefSeq" id="WP_167981394.1">
    <property type="nucleotide sequence ID" value="NZ_JAATEJ010000002.1"/>
</dbReference>
<accession>A0ABX0ZLI8</accession>
<dbReference type="PANTHER" id="PTHR32305">
    <property type="match status" value="1"/>
</dbReference>
<feature type="region of interest" description="Disordered" evidence="1">
    <location>
        <begin position="192"/>
        <end position="227"/>
    </location>
</feature>
<gene>
    <name evidence="2" type="ORF">HCN08_03710</name>
</gene>
<feature type="compositionally biased region" description="Low complexity" evidence="1">
    <location>
        <begin position="203"/>
        <end position="213"/>
    </location>
</feature>
<feature type="compositionally biased region" description="Polar residues" evidence="1">
    <location>
        <begin position="1046"/>
        <end position="1057"/>
    </location>
</feature>
<feature type="region of interest" description="Disordered" evidence="1">
    <location>
        <begin position="1960"/>
        <end position="2014"/>
    </location>
</feature>
<protein>
    <submittedName>
        <fullName evidence="2">RHS repeat-associated core domain-containing protein</fullName>
    </submittedName>
</protein>
<dbReference type="Proteomes" id="UP000734511">
    <property type="component" value="Unassembled WGS sequence"/>
</dbReference>
<dbReference type="InterPro" id="IPR022385">
    <property type="entry name" value="Rhs_assc_core"/>
</dbReference>
<feature type="region of interest" description="Disordered" evidence="1">
    <location>
        <begin position="81"/>
        <end position="171"/>
    </location>
</feature>
<feature type="compositionally biased region" description="Polar residues" evidence="1">
    <location>
        <begin position="1997"/>
        <end position="2007"/>
    </location>
</feature>
<feature type="region of interest" description="Disordered" evidence="1">
    <location>
        <begin position="1338"/>
        <end position="1358"/>
    </location>
</feature>
<keyword evidence="3" id="KW-1185">Reference proteome</keyword>
<feature type="region of interest" description="Disordered" evidence="1">
    <location>
        <begin position="1046"/>
        <end position="1066"/>
    </location>
</feature>
<feature type="compositionally biased region" description="Low complexity" evidence="1">
    <location>
        <begin position="126"/>
        <end position="171"/>
    </location>
</feature>
<evidence type="ECO:0000256" key="1">
    <source>
        <dbReference type="SAM" id="MobiDB-lite"/>
    </source>
</evidence>
<dbReference type="NCBIfam" id="TIGR03696">
    <property type="entry name" value="Rhs_assc_core"/>
    <property type="match status" value="1"/>
</dbReference>
<feature type="compositionally biased region" description="Low complexity" evidence="1">
    <location>
        <begin position="1101"/>
        <end position="1115"/>
    </location>
</feature>
<dbReference type="InterPro" id="IPR050708">
    <property type="entry name" value="T6SS_VgrG/RHS"/>
</dbReference>
<sequence>MRSPTGLPAARRRAWWRGSTICAALATAVLVPMLGFYPGTATATAAPAAKPLGRTGVPEPRSTTTHHVALGAAEQRDAFARQKTADDRQAAQALSQQHATWPKGGTGTVPVRQRTPAGSAHDSAEAQPATTGAATGGLPVTLTAAGTPAGTGSPAATAAASPATSPTAEVTVADRATTDAAGIRGVLLSVTPQSTGLSTGRNSAQSTAQSPTQSPSPTPSTPQPTDISIGYAAFGSAYGGNWSGRLRLFTLPPCALTTPAEPACRTETPLPGSSNDIADQTVTARLPQTAATAQPLVLALDSTTGGEATDGAGDYTATALSPSATWQAGDSSGSFTWSYDMDVPSAPAGPAPTVSLAYDSGSTDGEVATSNNQGTQVGEGFSDTAESYIGRSYGSCDDDGQAKVYDLCWKYDNASLVLNGKTTELVKDDTTGRWRLADDDASTVTHSTGADNGDQGDSVDGAGEYWTVITGDGTKYVFGLNKLPGAGTQRTNSVWTVPVFGDDAGEPGYGKGSTFADRWYNQAWRWNLDYVVDTHGNAETFWYTPETNSYKKDKATTANATYTRGGYLDHVLYGQRSDTLFSATAPYQVHFGYAERCTAADCSSLTKTTAPNWPDVPFDQICAAGASDTACKAQAPSFFTRKRLTQVQTSVWSGTGTTYTPVDTWALTQKYLDPADIGNSTDQSLVLDSITRTGNSAGDVALKPVSFTYQQLPNRVDATDNILPLSRPRIEGITSETGAITTVTMSTADDCVRGAKMPAAEDNDTMACYPVYWHINGATDPGLDWFHKYRVLSVSTADPTGNNEPEEHSYDYAGPAWHYDDSPLTPEKERTWSIWRGYGTVTEYTGTGTGREKTVTTYMQGMDGDRQKSGTPRSVKVDAQPVSGLSVPAITDSDQYAGFTRESVTYNGATAISATVDDPWSARTATQHKSYADTESYYVRTGKAYAYTYLTAQGTWRATSTATSYDSYGMATAEDDAGDTAKSGDETCTRTWYARNDAAGINSLVSRTRTVGRPCSVNDASLSLPADSSTPGDVLSDTGTVYDNPSATTWTSAQTPTKGDGYWTGRASAYPATADANGDRKPASWQTTTTQTFDALGRSVSSTDASGATDTTDYTPAGAGPVTKTVETDAAGLKTTTVFERLRGLQTQLYDANNKLTELTYDGLGRLTGVWLPNRSKGGGESANTTFTYHVDNATASYIKTSTLGVNNARNDSYQIYDALLRPVQQQDPTPIGGRLLTDTRYDSRGLVTATYADTYDSTKAPGGTYDRGEYGGTPTQHQFTFDAAGRTTADQLLVYGVPKWTTTTSYTGDSTATSAPQGGSAVRTVTDALGRTTETRQYAGPSYNDTDFGGSSPAPSYTRTARTYTRDGKQLTTTGPDNAKWTYGYDLFGRQTSTTDPDAGTTTTAYNPTDTVAANTDAEGRVQLFGYDKLGRRTGLWQTAKTDANRLASWSYDTVTGGKGQLASSTRYADGRQYTDTVTAYDNLYDVTAHTLHLDPADPLVISKAAQPSYDFTAKYNTDGSLGYSGDPAAGGLPAENVSYTYTPTGQTDTVTGTSDYVLNTAYSQTAQPEQLTLGVSPSTQVKHAYLDNQYEEGTGRLLRSFVTDDTHAWMPQDLTYSYDDAGNVTKISDPVTLGGTTTADTQCFGYDGYQRLTGAWTPASGDCTTGTAATAALGGPAPYSSGYTYTAGGLRTSDTERTAAGGSSTTTYCYAEPGQPHTLTATTTSGSCTGVADTYTYDKTGNTTTRPAAGTSGPAQTLTWNTEGSLATTSEGGDAAGYLYDADDDPLIRYATAGDGENVLYLGDTELHSRKNADGTLTTWGVRQYSEGADGPVVATRTTQPGVSPLSWIAADDHGTAGITIDGATQDITRRYTTPFGTARGSSPTDWPDDKGFLGAPADPDSGLTQVGDRQYDPVTGRFLSVDPKLETDKPQTLNGYAYGADNPVTYSDPTGDGLACDFGDNPACPHSPSKGKGDGGDHRTEKEKKDDARKQRKNQNPSHSNSGGKSIDHKTQTWLRKNLGYKGGATLDDKTFRAWMDGAAKYTPQIQQFDKCLQSGSSAAQCKDAIDMPKKEDKVSKAIDDASNYVIAGAGVAAAGCGIAGAIAGEAVCAVGFVATMAGLNAAGNAWQMYENCRGGFSSGCVKSAANTVAQAATMGALSWVSRSGAPVVKAAVRNSKVGKAAGWVGSQAKRLKFW</sequence>